<dbReference type="RefSeq" id="WP_182950053.1">
    <property type="nucleotide sequence ID" value="NZ_JABEQK010000007.1"/>
</dbReference>
<evidence type="ECO:0000313" key="2">
    <source>
        <dbReference type="EMBL" id="MBB2205534.1"/>
    </source>
</evidence>
<organism evidence="2 3">
    <name type="scientific">Gluconacetobacter takamatsuzukensis</name>
    <dbReference type="NCBI Taxonomy" id="1286190"/>
    <lineage>
        <taxon>Bacteria</taxon>
        <taxon>Pseudomonadati</taxon>
        <taxon>Pseudomonadota</taxon>
        <taxon>Alphaproteobacteria</taxon>
        <taxon>Acetobacterales</taxon>
        <taxon>Acetobacteraceae</taxon>
        <taxon>Gluconacetobacter</taxon>
    </lineage>
</organism>
<dbReference type="InterPro" id="IPR027065">
    <property type="entry name" value="Lon_Prtase"/>
</dbReference>
<dbReference type="InterPro" id="IPR003959">
    <property type="entry name" value="ATPase_AAA_core"/>
</dbReference>
<name>A0A7W4KEJ9_9PROT</name>
<dbReference type="PANTHER" id="PTHR43718:SF2">
    <property type="entry name" value="LON PROTEASE HOMOLOG, MITOCHONDRIAL"/>
    <property type="match status" value="1"/>
</dbReference>
<dbReference type="GO" id="GO:0005524">
    <property type="term" value="F:ATP binding"/>
    <property type="evidence" value="ECO:0007669"/>
    <property type="project" value="InterPro"/>
</dbReference>
<protein>
    <submittedName>
        <fullName evidence="2">AAA family ATPase</fullName>
    </submittedName>
</protein>
<keyword evidence="3" id="KW-1185">Reference proteome</keyword>
<dbReference type="GO" id="GO:0007005">
    <property type="term" value="P:mitochondrion organization"/>
    <property type="evidence" value="ECO:0007669"/>
    <property type="project" value="TreeGrafter"/>
</dbReference>
<dbReference type="Proteomes" id="UP000540556">
    <property type="component" value="Unassembled WGS sequence"/>
</dbReference>
<gene>
    <name evidence="2" type="ORF">HLH27_10955</name>
</gene>
<reference evidence="2 3" key="1">
    <citation type="submission" date="2020-04" db="EMBL/GenBank/DDBJ databases">
        <title>Description of novel Gluconacetobacter.</title>
        <authorList>
            <person name="Sombolestani A."/>
        </authorList>
    </citation>
    <scope>NUCLEOTIDE SEQUENCE [LARGE SCALE GENOMIC DNA]</scope>
    <source>
        <strain evidence="2 3">LMG 27800</strain>
    </source>
</reference>
<dbReference type="InterPro" id="IPR003593">
    <property type="entry name" value="AAA+_ATPase"/>
</dbReference>
<dbReference type="GO" id="GO:0003697">
    <property type="term" value="F:single-stranded DNA binding"/>
    <property type="evidence" value="ECO:0007669"/>
    <property type="project" value="TreeGrafter"/>
</dbReference>
<dbReference type="InterPro" id="IPR027417">
    <property type="entry name" value="P-loop_NTPase"/>
</dbReference>
<proteinExistence type="predicted"/>
<dbReference type="EMBL" id="JABEQK010000007">
    <property type="protein sequence ID" value="MBB2205534.1"/>
    <property type="molecule type" value="Genomic_DNA"/>
</dbReference>
<sequence>MMSESNLEDLLAESAEHEKYPYIPGQTAYVLAREYQFPKPARRMTADPYAAVRRLGFPIAIHQPGCVAERVRAVEERCPHAVDAVRAMASSDLRRPRWGQSGPTRPILLVGPPGCGKSTVARAYAQTLGYAVMAMNVGSMPEGFAFNGTHQTFGDSRPSAIVEFMARTETANLVIILDEVDKAPKGGQHGCVQNALLPFLDMREARTFRDAFLGTGVDVSRIHWVLTANSLSMVSAPLRSRCQVIHVSRPDSSHVHALANNLMAAIAEDLGLSRKWFRLDGIEREALERHFSGDMRVLKRMVETIVEEQAERWGRG</sequence>
<dbReference type="Pfam" id="PF00004">
    <property type="entry name" value="AAA"/>
    <property type="match status" value="1"/>
</dbReference>
<dbReference type="GO" id="GO:0016887">
    <property type="term" value="F:ATP hydrolysis activity"/>
    <property type="evidence" value="ECO:0007669"/>
    <property type="project" value="InterPro"/>
</dbReference>
<accession>A0A7W4KEJ9</accession>
<dbReference type="PANTHER" id="PTHR43718">
    <property type="entry name" value="LON PROTEASE"/>
    <property type="match status" value="1"/>
</dbReference>
<evidence type="ECO:0000313" key="3">
    <source>
        <dbReference type="Proteomes" id="UP000540556"/>
    </source>
</evidence>
<dbReference type="GO" id="GO:0006515">
    <property type="term" value="P:protein quality control for misfolded or incompletely synthesized proteins"/>
    <property type="evidence" value="ECO:0007669"/>
    <property type="project" value="TreeGrafter"/>
</dbReference>
<dbReference type="GO" id="GO:0051131">
    <property type="term" value="P:chaperone-mediated protein complex assembly"/>
    <property type="evidence" value="ECO:0007669"/>
    <property type="project" value="TreeGrafter"/>
</dbReference>
<dbReference type="AlphaFoldDB" id="A0A7W4KEJ9"/>
<dbReference type="Gene3D" id="3.40.50.300">
    <property type="entry name" value="P-loop containing nucleotide triphosphate hydrolases"/>
    <property type="match status" value="1"/>
</dbReference>
<dbReference type="SMART" id="SM00382">
    <property type="entry name" value="AAA"/>
    <property type="match status" value="1"/>
</dbReference>
<dbReference type="GO" id="GO:0004252">
    <property type="term" value="F:serine-type endopeptidase activity"/>
    <property type="evidence" value="ECO:0007669"/>
    <property type="project" value="InterPro"/>
</dbReference>
<dbReference type="GO" id="GO:0004176">
    <property type="term" value="F:ATP-dependent peptidase activity"/>
    <property type="evidence" value="ECO:0007669"/>
    <property type="project" value="InterPro"/>
</dbReference>
<feature type="domain" description="AAA+ ATPase" evidence="1">
    <location>
        <begin position="103"/>
        <end position="251"/>
    </location>
</feature>
<evidence type="ECO:0000259" key="1">
    <source>
        <dbReference type="SMART" id="SM00382"/>
    </source>
</evidence>
<comment type="caution">
    <text evidence="2">The sequence shown here is derived from an EMBL/GenBank/DDBJ whole genome shotgun (WGS) entry which is preliminary data.</text>
</comment>
<dbReference type="SUPFAM" id="SSF52540">
    <property type="entry name" value="P-loop containing nucleoside triphosphate hydrolases"/>
    <property type="match status" value="1"/>
</dbReference>